<protein>
    <submittedName>
        <fullName evidence="1">Uncharacterized protein</fullName>
    </submittedName>
</protein>
<sequence>MIHGFFMHFLPLQCNHFHWNCHCNCLIRKAA</sequence>
<reference evidence="1" key="1">
    <citation type="submission" date="2018-02" db="EMBL/GenBank/DDBJ databases">
        <title>Rhizophora mucronata_Transcriptome.</title>
        <authorList>
            <person name="Meera S.P."/>
            <person name="Sreeshan A."/>
            <person name="Augustine A."/>
        </authorList>
    </citation>
    <scope>NUCLEOTIDE SEQUENCE</scope>
    <source>
        <tissue evidence="1">Leaf</tissue>
    </source>
</reference>
<dbReference type="AlphaFoldDB" id="A0A2P2PH75"/>
<dbReference type="EMBL" id="GGEC01073548">
    <property type="protein sequence ID" value="MBX54032.1"/>
    <property type="molecule type" value="Transcribed_RNA"/>
</dbReference>
<evidence type="ECO:0000313" key="1">
    <source>
        <dbReference type="EMBL" id="MBX54032.1"/>
    </source>
</evidence>
<accession>A0A2P2PH75</accession>
<name>A0A2P2PH75_RHIMU</name>
<proteinExistence type="predicted"/>
<organism evidence="1">
    <name type="scientific">Rhizophora mucronata</name>
    <name type="common">Asiatic mangrove</name>
    <dbReference type="NCBI Taxonomy" id="61149"/>
    <lineage>
        <taxon>Eukaryota</taxon>
        <taxon>Viridiplantae</taxon>
        <taxon>Streptophyta</taxon>
        <taxon>Embryophyta</taxon>
        <taxon>Tracheophyta</taxon>
        <taxon>Spermatophyta</taxon>
        <taxon>Magnoliopsida</taxon>
        <taxon>eudicotyledons</taxon>
        <taxon>Gunneridae</taxon>
        <taxon>Pentapetalae</taxon>
        <taxon>rosids</taxon>
        <taxon>fabids</taxon>
        <taxon>Malpighiales</taxon>
        <taxon>Rhizophoraceae</taxon>
        <taxon>Rhizophora</taxon>
    </lineage>
</organism>